<protein>
    <recommendedName>
        <fullName evidence="3">DUF1902 domain-containing protein</fullName>
    </recommendedName>
</protein>
<organism evidence="1 2">
    <name type="scientific">Microbacterium istanbulense</name>
    <dbReference type="NCBI Taxonomy" id="3122049"/>
    <lineage>
        <taxon>Bacteria</taxon>
        <taxon>Bacillati</taxon>
        <taxon>Actinomycetota</taxon>
        <taxon>Actinomycetes</taxon>
        <taxon>Micrococcales</taxon>
        <taxon>Microbacteriaceae</taxon>
        <taxon>Microbacterium</taxon>
    </lineage>
</organism>
<keyword evidence="2" id="KW-1185">Reference proteome</keyword>
<proteinExistence type="predicted"/>
<name>A0ABU8LLX5_9MICO</name>
<dbReference type="Proteomes" id="UP001366085">
    <property type="component" value="Unassembled WGS sequence"/>
</dbReference>
<reference evidence="1 2" key="1">
    <citation type="submission" date="2024-02" db="EMBL/GenBank/DDBJ databases">
        <authorList>
            <person name="Saticioglu I.B."/>
        </authorList>
    </citation>
    <scope>NUCLEOTIDE SEQUENCE [LARGE SCALE GENOMIC DNA]</scope>
    <source>
        <strain evidence="1 2">Mu-43</strain>
    </source>
</reference>
<dbReference type="EMBL" id="JBBDGN010000006">
    <property type="protein sequence ID" value="MEJ1091698.1"/>
    <property type="molecule type" value="Genomic_DNA"/>
</dbReference>
<evidence type="ECO:0000313" key="2">
    <source>
        <dbReference type="Proteomes" id="UP001366085"/>
    </source>
</evidence>
<sequence length="51" mass="5509">MTIAIYRRVGSHETWVAIANDTHSVEVSLESAVRLSGELAALLNEVTTEPA</sequence>
<evidence type="ECO:0008006" key="3">
    <source>
        <dbReference type="Google" id="ProtNLM"/>
    </source>
</evidence>
<comment type="caution">
    <text evidence="1">The sequence shown here is derived from an EMBL/GenBank/DDBJ whole genome shotgun (WGS) entry which is preliminary data.</text>
</comment>
<gene>
    <name evidence="1" type="ORF">WDU93_08305</name>
</gene>
<accession>A0ABU8LLX5</accession>
<evidence type="ECO:0000313" key="1">
    <source>
        <dbReference type="EMBL" id="MEJ1091698.1"/>
    </source>
</evidence>
<dbReference type="RefSeq" id="WP_337319455.1">
    <property type="nucleotide sequence ID" value="NZ_JBBDGN010000006.1"/>
</dbReference>